<sequence>MPAATITVFEHQKLKLNQTYKGICFSDSYLKALQKYHGEKGTPFFSLIHNGVQFNEHVGVLQVGTLRIEVLPKVEHTQMDAQGSSEGSWRDLLIDMFKVVQGVEAKSNTNSFSRVKSNSILDLYFMLFLQEVEELLHRGLIKRYRTTEGNQKALKGSLRFAPHLRENLVHKERFFVRYTTYDHQHLLHQILYKTLALIQTLSSNAQLSTSVGAVLLRFPEMETITVTEATFERIPFDRKNNAYQKAIQIARLLLLNYHPDVQQGRHDVLALMFDMNALWEEFIFMTLKKAPQTYSNLRAQHPKPFWKPLQGGRSVGMKPDITYSYNGQTIVLDTKWKNIQSANPSVDDLRQLYVYHEYFDAQRVALVYPGKQDFRNGRYFNFDQSASEKECAVICLDVHPRIRVWQEEIREKIRTYLHN</sequence>
<keyword evidence="2" id="KW-1185">Reference proteome</keyword>
<protein>
    <submittedName>
        <fullName evidence="1">Restriction endonuclease</fullName>
    </submittedName>
</protein>
<keyword evidence="1" id="KW-0540">Nuclease</keyword>
<dbReference type="GO" id="GO:0004519">
    <property type="term" value="F:endonuclease activity"/>
    <property type="evidence" value="ECO:0007669"/>
    <property type="project" value="UniProtKB-KW"/>
</dbReference>
<dbReference type="PANTHER" id="PTHR38733">
    <property type="entry name" value="PROTEIN MCRC"/>
    <property type="match status" value="1"/>
</dbReference>
<accession>A0A4Q1K3S1</accession>
<dbReference type="AlphaFoldDB" id="A0A4Q1K3S1"/>
<comment type="caution">
    <text evidence="1">The sequence shown here is derived from an EMBL/GenBank/DDBJ whole genome shotgun (WGS) entry which is preliminary data.</text>
</comment>
<organism evidence="1 2">
    <name type="scientific">Flavobacterium stagni</name>
    <dbReference type="NCBI Taxonomy" id="2506421"/>
    <lineage>
        <taxon>Bacteria</taxon>
        <taxon>Pseudomonadati</taxon>
        <taxon>Bacteroidota</taxon>
        <taxon>Flavobacteriia</taxon>
        <taxon>Flavobacteriales</taxon>
        <taxon>Flavobacteriaceae</taxon>
        <taxon>Flavobacterium</taxon>
    </lineage>
</organism>
<keyword evidence="1" id="KW-0378">Hydrolase</keyword>
<dbReference type="PANTHER" id="PTHR38733:SF1">
    <property type="entry name" value="TYPE IV METHYL-DIRECTED RESTRICTION ENZYME ECOKMCRBC"/>
    <property type="match status" value="1"/>
</dbReference>
<evidence type="ECO:0000313" key="2">
    <source>
        <dbReference type="Proteomes" id="UP000289857"/>
    </source>
</evidence>
<proteinExistence type="predicted"/>
<dbReference type="OrthoDB" id="307209at2"/>
<name>A0A4Q1K3S1_9FLAO</name>
<dbReference type="RefSeq" id="WP_129462418.1">
    <property type="nucleotide sequence ID" value="NZ_SBKN01000010.1"/>
</dbReference>
<gene>
    <name evidence="1" type="ORF">EQG61_13180</name>
</gene>
<reference evidence="2" key="1">
    <citation type="submission" date="2019-01" db="EMBL/GenBank/DDBJ databases">
        <title>Cytophagaceae bacterium strain CAR-16.</title>
        <authorList>
            <person name="Chen W.-M."/>
        </authorList>
    </citation>
    <scope>NUCLEOTIDE SEQUENCE [LARGE SCALE GENOMIC DNA]</scope>
    <source>
        <strain evidence="2">WWJ-16</strain>
    </source>
</reference>
<dbReference type="EMBL" id="SBKN01000010">
    <property type="protein sequence ID" value="RXR20197.1"/>
    <property type="molecule type" value="Genomic_DNA"/>
</dbReference>
<evidence type="ECO:0000313" key="1">
    <source>
        <dbReference type="EMBL" id="RXR20197.1"/>
    </source>
</evidence>
<dbReference type="Pfam" id="PF10117">
    <property type="entry name" value="McrBC"/>
    <property type="match status" value="1"/>
</dbReference>
<dbReference type="InterPro" id="IPR019292">
    <property type="entry name" value="McrC"/>
</dbReference>
<dbReference type="Proteomes" id="UP000289857">
    <property type="component" value="Unassembled WGS sequence"/>
</dbReference>
<keyword evidence="1" id="KW-0255">Endonuclease</keyword>